<dbReference type="EMBL" id="VFMM01000004">
    <property type="protein sequence ID" value="TQJ00231.1"/>
    <property type="molecule type" value="Genomic_DNA"/>
</dbReference>
<keyword evidence="5 6" id="KW-0472">Membrane</keyword>
<feature type="transmembrane region" description="Helical" evidence="6">
    <location>
        <begin position="79"/>
        <end position="98"/>
    </location>
</feature>
<protein>
    <submittedName>
        <fullName evidence="8">Putative RDD family membrane protein YckC</fullName>
    </submittedName>
</protein>
<evidence type="ECO:0000256" key="3">
    <source>
        <dbReference type="ARBA" id="ARBA00022692"/>
    </source>
</evidence>
<feature type="transmembrane region" description="Helical" evidence="6">
    <location>
        <begin position="155"/>
        <end position="174"/>
    </location>
</feature>
<gene>
    <name evidence="8" type="ORF">FB475_7225</name>
</gene>
<organism evidence="8 9">
    <name type="scientific">Kribbella jejuensis</name>
    <dbReference type="NCBI Taxonomy" id="236068"/>
    <lineage>
        <taxon>Bacteria</taxon>
        <taxon>Bacillati</taxon>
        <taxon>Actinomycetota</taxon>
        <taxon>Actinomycetes</taxon>
        <taxon>Propionibacteriales</taxon>
        <taxon>Kribbellaceae</taxon>
        <taxon>Kribbella</taxon>
    </lineage>
</organism>
<sequence length="193" mass="20799">MFRGCYAQRVRADPLVYGGYALRYRAPFGGVSARVRRLDIMASSAEPATGPSEEFRYPGNRLGLPEDGPGSVGTWGRRVLALVIDWLIAGLIASALTGRPMWAGGNNHSLLHTAAFFAMSAILAGLLGSTIGHRLCGLRVAPVRDRKTYDGPPGLLAGIIRSVLILLVIPAVVFDRERRGLHDLAAKTIVVRR</sequence>
<keyword evidence="3 6" id="KW-0812">Transmembrane</keyword>
<dbReference type="InterPro" id="IPR010432">
    <property type="entry name" value="RDD"/>
</dbReference>
<dbReference type="PANTHER" id="PTHR36115">
    <property type="entry name" value="PROLINE-RICH ANTIGEN HOMOLOG-RELATED"/>
    <property type="match status" value="1"/>
</dbReference>
<evidence type="ECO:0000256" key="4">
    <source>
        <dbReference type="ARBA" id="ARBA00022989"/>
    </source>
</evidence>
<keyword evidence="2" id="KW-1003">Cell membrane</keyword>
<name>A0A542DAY4_9ACTN</name>
<evidence type="ECO:0000259" key="7">
    <source>
        <dbReference type="Pfam" id="PF06271"/>
    </source>
</evidence>
<dbReference type="PANTHER" id="PTHR36115:SF6">
    <property type="entry name" value="PROLINE-RICH ANTIGEN HOMOLOG"/>
    <property type="match status" value="1"/>
</dbReference>
<evidence type="ECO:0000256" key="6">
    <source>
        <dbReference type="SAM" id="Phobius"/>
    </source>
</evidence>
<evidence type="ECO:0000256" key="2">
    <source>
        <dbReference type="ARBA" id="ARBA00022475"/>
    </source>
</evidence>
<comment type="caution">
    <text evidence="8">The sequence shown here is derived from an EMBL/GenBank/DDBJ whole genome shotgun (WGS) entry which is preliminary data.</text>
</comment>
<evidence type="ECO:0000313" key="9">
    <source>
        <dbReference type="Proteomes" id="UP000316298"/>
    </source>
</evidence>
<keyword evidence="9" id="KW-1185">Reference proteome</keyword>
<feature type="domain" description="RDD" evidence="7">
    <location>
        <begin position="73"/>
        <end position="187"/>
    </location>
</feature>
<comment type="subcellular location">
    <subcellularLocation>
        <location evidence="1">Cell membrane</location>
        <topology evidence="1">Multi-pass membrane protein</topology>
    </subcellularLocation>
</comment>
<keyword evidence="4 6" id="KW-1133">Transmembrane helix</keyword>
<dbReference type="InterPro" id="IPR051791">
    <property type="entry name" value="Pra-immunoreactive"/>
</dbReference>
<evidence type="ECO:0000313" key="8">
    <source>
        <dbReference type="EMBL" id="TQJ00231.1"/>
    </source>
</evidence>
<evidence type="ECO:0000256" key="1">
    <source>
        <dbReference type="ARBA" id="ARBA00004651"/>
    </source>
</evidence>
<dbReference type="Proteomes" id="UP000316298">
    <property type="component" value="Unassembled WGS sequence"/>
</dbReference>
<feature type="transmembrane region" description="Helical" evidence="6">
    <location>
        <begin position="110"/>
        <end position="135"/>
    </location>
</feature>
<dbReference type="Pfam" id="PF06271">
    <property type="entry name" value="RDD"/>
    <property type="match status" value="1"/>
</dbReference>
<dbReference type="AlphaFoldDB" id="A0A542DAY4"/>
<dbReference type="GO" id="GO:0005886">
    <property type="term" value="C:plasma membrane"/>
    <property type="evidence" value="ECO:0007669"/>
    <property type="project" value="UniProtKB-SubCell"/>
</dbReference>
<evidence type="ECO:0000256" key="5">
    <source>
        <dbReference type="ARBA" id="ARBA00023136"/>
    </source>
</evidence>
<reference evidence="8 9" key="1">
    <citation type="submission" date="2019-06" db="EMBL/GenBank/DDBJ databases">
        <title>Sequencing the genomes of 1000 actinobacteria strains.</title>
        <authorList>
            <person name="Klenk H.-P."/>
        </authorList>
    </citation>
    <scope>NUCLEOTIDE SEQUENCE [LARGE SCALE GENOMIC DNA]</scope>
    <source>
        <strain evidence="8 9">DSM 17305</strain>
    </source>
</reference>
<accession>A0A542DAY4</accession>
<proteinExistence type="predicted"/>